<organism evidence="1 2">
    <name type="scientific">Burkholderia aenigmatica</name>
    <dbReference type="NCBI Taxonomy" id="2015348"/>
    <lineage>
        <taxon>Bacteria</taxon>
        <taxon>Pseudomonadati</taxon>
        <taxon>Pseudomonadota</taxon>
        <taxon>Betaproteobacteria</taxon>
        <taxon>Burkholderiales</taxon>
        <taxon>Burkholderiaceae</taxon>
        <taxon>Burkholderia</taxon>
        <taxon>Burkholderia cepacia complex</taxon>
    </lineage>
</organism>
<gene>
    <name evidence="1" type="ORF">BLA3211_01717</name>
</gene>
<reference evidence="1 2" key="1">
    <citation type="submission" date="2020-04" db="EMBL/GenBank/DDBJ databases">
        <authorList>
            <person name="Depoorter E."/>
        </authorList>
    </citation>
    <scope>NUCLEOTIDE SEQUENCE [LARGE SCALE GENOMIC DNA]</scope>
    <source>
        <strain evidence="1 2">BCC0217</strain>
    </source>
</reference>
<accession>A0A6J5IS68</accession>
<dbReference type="EMBL" id="CABWIL020000005">
    <property type="protein sequence ID" value="CAB3962331.1"/>
    <property type="molecule type" value="Genomic_DNA"/>
</dbReference>
<protein>
    <submittedName>
        <fullName evidence="1">Uncharacterized protein</fullName>
    </submittedName>
</protein>
<proteinExistence type="predicted"/>
<name>A0A6J5IS68_9BURK</name>
<sequence>MPAGQYRKHRVDDPITDSHIVIATGHYAGAAAWHRCRGVDIVVDARFVAGGVPHRLSCEGISLCESLGLPARGALLD</sequence>
<evidence type="ECO:0000313" key="2">
    <source>
        <dbReference type="Proteomes" id="UP000494301"/>
    </source>
</evidence>
<evidence type="ECO:0000313" key="1">
    <source>
        <dbReference type="EMBL" id="CAB3962331.1"/>
    </source>
</evidence>
<dbReference type="AlphaFoldDB" id="A0A6J5IS68"/>
<dbReference type="Proteomes" id="UP000494301">
    <property type="component" value="Unassembled WGS sequence"/>
</dbReference>